<comment type="subcellular location">
    <subcellularLocation>
        <location evidence="1 16">Membrane</location>
        <topology evidence="1 16">Single-pass type I membrane protein</topology>
    </subcellularLocation>
</comment>
<dbReference type="SUPFAM" id="SSF56112">
    <property type="entry name" value="Protein kinase-like (PK-like)"/>
    <property type="match status" value="1"/>
</dbReference>
<dbReference type="GO" id="GO:0005886">
    <property type="term" value="C:plasma membrane"/>
    <property type="evidence" value="ECO:0007669"/>
    <property type="project" value="TreeGrafter"/>
</dbReference>
<evidence type="ECO:0000259" key="19">
    <source>
        <dbReference type="PROSITE" id="PS50011"/>
    </source>
</evidence>
<dbReference type="GO" id="GO:0046872">
    <property type="term" value="F:metal ion binding"/>
    <property type="evidence" value="ECO:0007669"/>
    <property type="project" value="UniProtKB-KW"/>
</dbReference>
<sequence length="821" mass="92529">MDMAKQGLPLALLFFYLQLARSDEDILCATSVGTVNLIRDDGKWDNITSETTQLKCNYCFTLWQETNNGNESIIMGQGCWDVSGEPNECDKAACTANYKPSKMMNNTKFCCCSTNMCNENFTDIYQPGEEPLLQKHPTKQSHDMTWLWLLVSFVCCFIFLLLWISCWLFAPWKSSKKFEDVESTQPLPPSTDYSLDKLKLLNVIGQGRYGSVWRGVIDDQEVAVKMFPSHHRNYFLNEHDMYKASGENSALLKCFGGGEYVISPGGPTEYLLLLSLEQECLQEYLKKHTLDLPTLGKMSLGVAKGLAHLHSDLGKPCIAHRDINTRNILVRTDLSCCICDLGLAVTPRGTENRSLTEAGTLRYMAPEVLEGAVNLRDCESALKQIDVYSLGLVLWELGVRCVDMQNGEPRPYAPPFYEEAGENPSLEQMQTLVSRRKVRPLWPQSWKDTAAARLLCETAEDCWDQDAEARLTSLCVVERLLELPHLKGRVLHPMHPPASPTPLINNNHLHDRDRRQIDVSVRTIETLLSPTEENCKNSNQLAAYKTPMQPYQGRNPCLERNLNSGSSDNLLIDKSLKHHSSANSESQNLVTNDFLEFQINHRATPIPYLQNAVRGSPKRRNDAEDRGGARNGGRSRRFRWNDLKKFFAGKRHNDGRDRRQTQVKLNSKLINGYGRNGVTTTLLGEQREVVRPSTLPLSLATPKEASNSTSGVAQIMKSRNGSGTISRRQSIEHFNEVFCSTTDLSRLKDPSSRIKTPGDVPPSVRRTRGKAAKDSTTRFSLYDDRIMCRGQWGSAPDLEPQAPLRNPQMNDLQDRDSISSF</sequence>
<dbReference type="InterPro" id="IPR001245">
    <property type="entry name" value="Ser-Thr/Tyr_kinase_cat_dom"/>
</dbReference>
<evidence type="ECO:0000313" key="20">
    <source>
        <dbReference type="EMBL" id="APR62732.1"/>
    </source>
</evidence>
<feature type="region of interest" description="Disordered" evidence="17">
    <location>
        <begin position="608"/>
        <end position="635"/>
    </location>
</feature>
<keyword evidence="14 16" id="KW-0675">Receptor</keyword>
<dbReference type="Gene3D" id="2.10.60.10">
    <property type="entry name" value="CD59"/>
    <property type="match status" value="1"/>
</dbReference>
<dbReference type="GO" id="GO:0043235">
    <property type="term" value="C:receptor complex"/>
    <property type="evidence" value="ECO:0007669"/>
    <property type="project" value="TreeGrafter"/>
</dbReference>
<feature type="signal peptide" evidence="18">
    <location>
        <begin position="1"/>
        <end position="22"/>
    </location>
</feature>
<evidence type="ECO:0000256" key="14">
    <source>
        <dbReference type="ARBA" id="ARBA00023170"/>
    </source>
</evidence>
<keyword evidence="9 16" id="KW-0418">Kinase</keyword>
<dbReference type="InterPro" id="IPR011009">
    <property type="entry name" value="Kinase-like_dom_sf"/>
</dbReference>
<feature type="region of interest" description="Disordered" evidence="17">
    <location>
        <begin position="747"/>
        <end position="775"/>
    </location>
</feature>
<dbReference type="EMBL" id="KY020086">
    <property type="protein sequence ID" value="APR62732.1"/>
    <property type="molecule type" value="mRNA"/>
</dbReference>
<evidence type="ECO:0000256" key="12">
    <source>
        <dbReference type="ARBA" id="ARBA00022989"/>
    </source>
</evidence>
<feature type="region of interest" description="Disordered" evidence="17">
    <location>
        <begin position="792"/>
        <end position="821"/>
    </location>
</feature>
<name>A0A1X9IYW4_HARAX</name>
<dbReference type="CDD" id="cd23533">
    <property type="entry name" value="TFP_LU_ECD_BMPR2_like"/>
    <property type="match status" value="1"/>
</dbReference>
<evidence type="ECO:0000256" key="9">
    <source>
        <dbReference type="ARBA" id="ARBA00022777"/>
    </source>
</evidence>
<dbReference type="PANTHER" id="PTHR23255:SF100">
    <property type="entry name" value="RECEPTOR PROTEIN SERINE_THREONINE KINASE"/>
    <property type="match status" value="1"/>
</dbReference>
<evidence type="ECO:0000256" key="10">
    <source>
        <dbReference type="ARBA" id="ARBA00022840"/>
    </source>
</evidence>
<feature type="binding site" evidence="15">
    <location>
        <position position="225"/>
    </location>
    <ligand>
        <name>ATP</name>
        <dbReference type="ChEBI" id="CHEBI:30616"/>
    </ligand>
</feature>
<feature type="domain" description="Protein kinase" evidence="19">
    <location>
        <begin position="198"/>
        <end position="486"/>
    </location>
</feature>
<dbReference type="PANTHER" id="PTHR23255">
    <property type="entry name" value="TRANSFORMING GROWTH FACTOR-BETA RECEPTOR TYPE I AND II"/>
    <property type="match status" value="1"/>
</dbReference>
<evidence type="ECO:0000256" key="18">
    <source>
        <dbReference type="SAM" id="SignalP"/>
    </source>
</evidence>
<evidence type="ECO:0000256" key="3">
    <source>
        <dbReference type="ARBA" id="ARBA00022527"/>
    </source>
</evidence>
<evidence type="ECO:0000256" key="8">
    <source>
        <dbReference type="ARBA" id="ARBA00022741"/>
    </source>
</evidence>
<keyword evidence="6 16" id="KW-0479">Metal-binding</keyword>
<dbReference type="Pfam" id="PF01064">
    <property type="entry name" value="Activin_recp"/>
    <property type="match status" value="1"/>
</dbReference>
<organism evidence="20">
    <name type="scientific">Harmonia axyridis</name>
    <name type="common">Multicolored Asian lady beetle</name>
    <name type="synonym">Coccinella axyridis</name>
    <dbReference type="NCBI Taxonomy" id="115357"/>
    <lineage>
        <taxon>Eukaryota</taxon>
        <taxon>Metazoa</taxon>
        <taxon>Ecdysozoa</taxon>
        <taxon>Arthropoda</taxon>
        <taxon>Hexapoda</taxon>
        <taxon>Insecta</taxon>
        <taxon>Pterygota</taxon>
        <taxon>Neoptera</taxon>
        <taxon>Endopterygota</taxon>
        <taxon>Coleoptera</taxon>
        <taxon>Polyphaga</taxon>
        <taxon>Cucujiformia</taxon>
        <taxon>Coccinelloidea</taxon>
        <taxon>Coccinellidae</taxon>
        <taxon>Coccinellinae</taxon>
        <taxon>Coccinellini</taxon>
        <taxon>Harmonia</taxon>
    </lineage>
</organism>
<dbReference type="AlphaFoldDB" id="A0A1X9IYW4"/>
<feature type="chain" id="PRO_5012846958" description="Serine/threonine-protein kinase receptor" evidence="18">
    <location>
        <begin position="23"/>
        <end position="821"/>
    </location>
</feature>
<accession>A0A1X9IYW4</accession>
<dbReference type="SUPFAM" id="SSF57302">
    <property type="entry name" value="Snake toxin-like"/>
    <property type="match status" value="1"/>
</dbReference>
<dbReference type="InterPro" id="IPR017441">
    <property type="entry name" value="Protein_kinase_ATP_BS"/>
</dbReference>
<evidence type="ECO:0000256" key="2">
    <source>
        <dbReference type="ARBA" id="ARBA00009605"/>
    </source>
</evidence>
<dbReference type="EC" id="2.7.11.30" evidence="16"/>
<dbReference type="Pfam" id="PF07714">
    <property type="entry name" value="PK_Tyr_Ser-Thr"/>
    <property type="match status" value="1"/>
</dbReference>
<evidence type="ECO:0000256" key="4">
    <source>
        <dbReference type="ARBA" id="ARBA00022679"/>
    </source>
</evidence>
<dbReference type="PROSITE" id="PS00107">
    <property type="entry name" value="PROTEIN_KINASE_ATP"/>
    <property type="match status" value="1"/>
</dbReference>
<evidence type="ECO:0000256" key="11">
    <source>
        <dbReference type="ARBA" id="ARBA00022842"/>
    </source>
</evidence>
<comment type="catalytic activity">
    <reaction evidence="16">
        <text>L-threonyl-[receptor-protein] + ATP = O-phospho-L-threonyl-[receptor-protein] + ADP + H(+)</text>
        <dbReference type="Rhea" id="RHEA:44880"/>
        <dbReference type="Rhea" id="RHEA-COMP:11024"/>
        <dbReference type="Rhea" id="RHEA-COMP:11025"/>
        <dbReference type="ChEBI" id="CHEBI:15378"/>
        <dbReference type="ChEBI" id="CHEBI:30013"/>
        <dbReference type="ChEBI" id="CHEBI:30616"/>
        <dbReference type="ChEBI" id="CHEBI:61977"/>
        <dbReference type="ChEBI" id="CHEBI:456216"/>
        <dbReference type="EC" id="2.7.11.30"/>
    </reaction>
</comment>
<dbReference type="Gene3D" id="1.10.510.10">
    <property type="entry name" value="Transferase(Phosphotransferase) domain 1"/>
    <property type="match status" value="1"/>
</dbReference>
<evidence type="ECO:0000256" key="5">
    <source>
        <dbReference type="ARBA" id="ARBA00022692"/>
    </source>
</evidence>
<keyword evidence="7 18" id="KW-0732">Signal</keyword>
<evidence type="ECO:0000256" key="1">
    <source>
        <dbReference type="ARBA" id="ARBA00004479"/>
    </source>
</evidence>
<feature type="compositionally biased region" description="Basic and acidic residues" evidence="17">
    <location>
        <begin position="619"/>
        <end position="628"/>
    </location>
</feature>
<dbReference type="PRINTS" id="PR00653">
    <property type="entry name" value="ACTIVIN2R"/>
</dbReference>
<proteinExistence type="evidence at transcript level"/>
<dbReference type="InterPro" id="IPR000333">
    <property type="entry name" value="TGFB_receptor"/>
</dbReference>
<dbReference type="GO" id="GO:0005524">
    <property type="term" value="F:ATP binding"/>
    <property type="evidence" value="ECO:0007669"/>
    <property type="project" value="UniProtKB-UniRule"/>
</dbReference>
<protein>
    <recommendedName>
        <fullName evidence="16">Serine/threonine-protein kinase receptor</fullName>
        <ecNumber evidence="16">2.7.11.30</ecNumber>
    </recommendedName>
</protein>
<keyword evidence="12 16" id="KW-1133">Transmembrane helix</keyword>
<keyword evidence="8 15" id="KW-0547">Nucleotide-binding</keyword>
<evidence type="ECO:0000256" key="13">
    <source>
        <dbReference type="ARBA" id="ARBA00023136"/>
    </source>
</evidence>
<keyword evidence="5 16" id="KW-0812">Transmembrane</keyword>
<dbReference type="InterPro" id="IPR000472">
    <property type="entry name" value="Activin_recp"/>
</dbReference>
<dbReference type="InterPro" id="IPR000719">
    <property type="entry name" value="Prot_kinase_dom"/>
</dbReference>
<keyword evidence="3 16" id="KW-0723">Serine/threonine-protein kinase</keyword>
<keyword evidence="4 16" id="KW-0808">Transferase</keyword>
<dbReference type="Gene3D" id="3.30.200.20">
    <property type="entry name" value="Phosphorylase Kinase, domain 1"/>
    <property type="match status" value="1"/>
</dbReference>
<evidence type="ECO:0000256" key="6">
    <source>
        <dbReference type="ARBA" id="ARBA00022723"/>
    </source>
</evidence>
<evidence type="ECO:0000256" key="17">
    <source>
        <dbReference type="SAM" id="MobiDB-lite"/>
    </source>
</evidence>
<dbReference type="GO" id="GO:0030509">
    <property type="term" value="P:BMP signaling pathway"/>
    <property type="evidence" value="ECO:0007669"/>
    <property type="project" value="TreeGrafter"/>
</dbReference>
<evidence type="ECO:0000256" key="16">
    <source>
        <dbReference type="RuleBase" id="RU361271"/>
    </source>
</evidence>
<evidence type="ECO:0000256" key="7">
    <source>
        <dbReference type="ARBA" id="ARBA00022729"/>
    </source>
</evidence>
<keyword evidence="16" id="KW-0464">Manganese</keyword>
<keyword evidence="10 15" id="KW-0067">ATP-binding</keyword>
<comment type="similarity">
    <text evidence="2 16">Belongs to the protein kinase superfamily. TKL Ser/Thr protein kinase family. TGFB receptor subfamily.</text>
</comment>
<comment type="cofactor">
    <cofactor evidence="16">
        <name>Mg(2+)</name>
        <dbReference type="ChEBI" id="CHEBI:18420"/>
    </cofactor>
    <cofactor evidence="16">
        <name>Mn(2+)</name>
        <dbReference type="ChEBI" id="CHEBI:29035"/>
    </cofactor>
</comment>
<dbReference type="GO" id="GO:0005024">
    <property type="term" value="F:transforming growth factor beta receptor activity"/>
    <property type="evidence" value="ECO:0007669"/>
    <property type="project" value="TreeGrafter"/>
</dbReference>
<dbReference type="InterPro" id="IPR045860">
    <property type="entry name" value="Snake_toxin-like_sf"/>
</dbReference>
<keyword evidence="13 16" id="KW-0472">Membrane</keyword>
<dbReference type="PROSITE" id="PS50011">
    <property type="entry name" value="PROTEIN_KINASE_DOM"/>
    <property type="match status" value="1"/>
</dbReference>
<reference evidence="20" key="1">
    <citation type="journal article" date="2016" name="Sci. Rep.">
        <title>Identification of Development-Related Genes in the Ovaries of Adult Harmonia axyridis (Pallas) Lady Beetles Using a Time- Series Analysis by RNA-seq.</title>
        <authorList>
            <person name="Du W."/>
            <person name="Zeng F."/>
        </authorList>
    </citation>
    <scope>NUCLEOTIDE SEQUENCE</scope>
</reference>
<evidence type="ECO:0000256" key="15">
    <source>
        <dbReference type="PROSITE-ProRule" id="PRU10141"/>
    </source>
</evidence>
<feature type="transmembrane region" description="Helical" evidence="16">
    <location>
        <begin position="146"/>
        <end position="170"/>
    </location>
</feature>
<keyword evidence="11 16" id="KW-0460">Magnesium</keyword>
<feature type="compositionally biased region" description="Basic and acidic residues" evidence="17">
    <location>
        <begin position="812"/>
        <end position="821"/>
    </location>
</feature>